<name>A0ABX3MWW1_9RHOB</name>
<proteinExistence type="predicted"/>
<dbReference type="InterPro" id="IPR029044">
    <property type="entry name" value="Nucleotide-diphossugar_trans"/>
</dbReference>
<protein>
    <recommendedName>
        <fullName evidence="1">Glycosyltransferase 2-like domain-containing protein</fullName>
    </recommendedName>
</protein>
<sequence length="291" mass="33474">MASQSRPLAEQLPRDDASPRYAALIRAYECPPLLAEVVEKLREQSFPPEDIIIVDSSHDAAVRDQFAALGATVVPYDDTEFNYSKAINIGVEANTLPYTLIFSSHVVFDDPKFVENGWREMKARDLEIVYWAPAHSECPDPSKLEPVSITPRLFNGRNGISNSAALTPTALMRERPFREEVFSAEDQEWTRYYLKRFKRPVLRIESEKFRYLNPNHGETVWSQAKLLNEELAIGHFVNRRLVMPDRIAARFLRGVLATIRRRPDRARMHFAIAKALLAANFKPPKRQSRYF</sequence>
<dbReference type="Pfam" id="PF00535">
    <property type="entry name" value="Glycos_transf_2"/>
    <property type="match status" value="1"/>
</dbReference>
<dbReference type="Proteomes" id="UP000190787">
    <property type="component" value="Unassembled WGS sequence"/>
</dbReference>
<keyword evidence="3" id="KW-1185">Reference proteome</keyword>
<dbReference type="Gene3D" id="3.90.550.10">
    <property type="entry name" value="Spore Coat Polysaccharide Biosynthesis Protein SpsA, Chain A"/>
    <property type="match status" value="1"/>
</dbReference>
<dbReference type="InterPro" id="IPR001173">
    <property type="entry name" value="Glyco_trans_2-like"/>
</dbReference>
<gene>
    <name evidence="2" type="ORF">BMI91_08855</name>
</gene>
<organism evidence="2 3">
    <name type="scientific">Thioclava sediminum</name>
    <dbReference type="NCBI Taxonomy" id="1915319"/>
    <lineage>
        <taxon>Bacteria</taxon>
        <taxon>Pseudomonadati</taxon>
        <taxon>Pseudomonadota</taxon>
        <taxon>Alphaproteobacteria</taxon>
        <taxon>Rhodobacterales</taxon>
        <taxon>Paracoccaceae</taxon>
        <taxon>Thioclava</taxon>
    </lineage>
</organism>
<comment type="caution">
    <text evidence="2">The sequence shown here is derived from an EMBL/GenBank/DDBJ whole genome shotgun (WGS) entry which is preliminary data.</text>
</comment>
<dbReference type="CDD" id="cd00761">
    <property type="entry name" value="Glyco_tranf_GTA_type"/>
    <property type="match status" value="1"/>
</dbReference>
<accession>A0ABX3MWW1</accession>
<evidence type="ECO:0000313" key="2">
    <source>
        <dbReference type="EMBL" id="OOY24165.1"/>
    </source>
</evidence>
<evidence type="ECO:0000259" key="1">
    <source>
        <dbReference type="Pfam" id="PF00535"/>
    </source>
</evidence>
<reference evidence="2 3" key="1">
    <citation type="submission" date="2016-11" db="EMBL/GenBank/DDBJ databases">
        <title>A multilocus sequence analysis scheme for characterization of bacteria in the genus Thioclava.</title>
        <authorList>
            <person name="Liu Y."/>
            <person name="Shao Z."/>
        </authorList>
    </citation>
    <scope>NUCLEOTIDE SEQUENCE [LARGE SCALE GENOMIC DNA]</scope>
    <source>
        <strain evidence="2 3">TAW-CT134</strain>
    </source>
</reference>
<dbReference type="SUPFAM" id="SSF53448">
    <property type="entry name" value="Nucleotide-diphospho-sugar transferases"/>
    <property type="match status" value="1"/>
</dbReference>
<evidence type="ECO:0000313" key="3">
    <source>
        <dbReference type="Proteomes" id="UP000190787"/>
    </source>
</evidence>
<dbReference type="EMBL" id="MPZV01000002">
    <property type="protein sequence ID" value="OOY24165.1"/>
    <property type="molecule type" value="Genomic_DNA"/>
</dbReference>
<feature type="domain" description="Glycosyltransferase 2-like" evidence="1">
    <location>
        <begin position="25"/>
        <end position="138"/>
    </location>
</feature>